<dbReference type="RefSeq" id="WP_202969305.1">
    <property type="nucleotide sequence ID" value="NZ_FNYK01000040.1"/>
</dbReference>
<dbReference type="AlphaFoldDB" id="A0A1H6UYC2"/>
<proteinExistence type="predicted"/>
<dbReference type="Proteomes" id="UP000183028">
    <property type="component" value="Unassembled WGS sequence"/>
</dbReference>
<dbReference type="EMBL" id="FNYK01000040">
    <property type="protein sequence ID" value="SEI96616.1"/>
    <property type="molecule type" value="Genomic_DNA"/>
</dbReference>
<evidence type="ECO:0000313" key="3">
    <source>
        <dbReference type="Proteomes" id="UP000183028"/>
    </source>
</evidence>
<keyword evidence="1" id="KW-0175">Coiled coil</keyword>
<accession>A0A1H6UYC2</accession>
<protein>
    <submittedName>
        <fullName evidence="2">Uncharacterized protein</fullName>
    </submittedName>
</protein>
<gene>
    <name evidence="2" type="ORF">SAMN04487834_10401</name>
</gene>
<name>A0A1H6UYC2_9FIRM</name>
<sequence>RVEKEVARIKEEVSRSNQEDVEKIVSERVQNELERISEEEKKNKKKKKEKKISKHEDATTIFDFMEV</sequence>
<evidence type="ECO:0000256" key="1">
    <source>
        <dbReference type="SAM" id="Coils"/>
    </source>
</evidence>
<evidence type="ECO:0000313" key="2">
    <source>
        <dbReference type="EMBL" id="SEI96616.1"/>
    </source>
</evidence>
<reference evidence="3" key="1">
    <citation type="submission" date="2016-10" db="EMBL/GenBank/DDBJ databases">
        <authorList>
            <person name="Varghese N."/>
        </authorList>
    </citation>
    <scope>NUCLEOTIDE SEQUENCE [LARGE SCALE GENOMIC DNA]</scope>
    <source>
        <strain evidence="3">DSM 20406</strain>
    </source>
</reference>
<feature type="coiled-coil region" evidence="1">
    <location>
        <begin position="26"/>
        <end position="58"/>
    </location>
</feature>
<feature type="non-terminal residue" evidence="2">
    <location>
        <position position="1"/>
    </location>
</feature>
<organism evidence="2 3">
    <name type="scientific">Sharpea azabuensis</name>
    <dbReference type="NCBI Taxonomy" id="322505"/>
    <lineage>
        <taxon>Bacteria</taxon>
        <taxon>Bacillati</taxon>
        <taxon>Bacillota</taxon>
        <taxon>Erysipelotrichia</taxon>
        <taxon>Erysipelotrichales</taxon>
        <taxon>Coprobacillaceae</taxon>
        <taxon>Sharpea</taxon>
    </lineage>
</organism>
<keyword evidence="3" id="KW-1185">Reference proteome</keyword>